<protein>
    <submittedName>
        <fullName evidence="3">Glycosyl transferase</fullName>
    </submittedName>
</protein>
<dbReference type="CDD" id="cd03802">
    <property type="entry name" value="GT4_AviGT4-like"/>
    <property type="match status" value="1"/>
</dbReference>
<evidence type="ECO:0000313" key="4">
    <source>
        <dbReference type="Proteomes" id="UP000052232"/>
    </source>
</evidence>
<evidence type="ECO:0000259" key="1">
    <source>
        <dbReference type="Pfam" id="PF00534"/>
    </source>
</evidence>
<dbReference type="PANTHER" id="PTHR12526:SF595">
    <property type="entry name" value="BLL5217 PROTEIN"/>
    <property type="match status" value="1"/>
</dbReference>
<evidence type="ECO:0000259" key="2">
    <source>
        <dbReference type="Pfam" id="PF13439"/>
    </source>
</evidence>
<dbReference type="RefSeq" id="WP_066608127.1">
    <property type="nucleotide sequence ID" value="NZ_KQ130436.1"/>
</dbReference>
<dbReference type="Pfam" id="PF13439">
    <property type="entry name" value="Glyco_transf_4"/>
    <property type="match status" value="1"/>
</dbReference>
<reference evidence="3 4" key="1">
    <citation type="journal article" date="2015" name="G3 (Bethesda)">
        <title>Insights into Ongoing Evolution of the Hexachlorocyclohexane Catabolic Pathway from Comparative Genomics of Ten Sphingomonadaceae Strains.</title>
        <authorList>
            <person name="Pearce S.L."/>
            <person name="Oakeshott J.G."/>
            <person name="Pandey G."/>
        </authorList>
    </citation>
    <scope>NUCLEOTIDE SEQUENCE [LARGE SCALE GENOMIC DNA]</scope>
    <source>
        <strain evidence="3 4">LL01</strain>
    </source>
</reference>
<feature type="domain" description="Glycosyltransferase subfamily 4-like N-terminal" evidence="2">
    <location>
        <begin position="18"/>
        <end position="126"/>
    </location>
</feature>
<gene>
    <name evidence="3" type="ORF">V473_19525</name>
</gene>
<dbReference type="AlphaFoldDB" id="A0A0J8ADN6"/>
<dbReference type="GO" id="GO:0016757">
    <property type="term" value="F:glycosyltransferase activity"/>
    <property type="evidence" value="ECO:0007669"/>
    <property type="project" value="InterPro"/>
</dbReference>
<comment type="caution">
    <text evidence="3">The sequence shown here is derived from an EMBL/GenBank/DDBJ whole genome shotgun (WGS) entry which is preliminary data.</text>
</comment>
<dbReference type="SUPFAM" id="SSF53756">
    <property type="entry name" value="UDP-Glycosyltransferase/glycogen phosphorylase"/>
    <property type="match status" value="1"/>
</dbReference>
<feature type="domain" description="Glycosyl transferase family 1" evidence="1">
    <location>
        <begin position="171"/>
        <end position="308"/>
    </location>
</feature>
<dbReference type="InterPro" id="IPR001296">
    <property type="entry name" value="Glyco_trans_1"/>
</dbReference>
<proteinExistence type="predicted"/>
<dbReference type="Gene3D" id="3.40.50.2000">
    <property type="entry name" value="Glycogen Phosphorylase B"/>
    <property type="match status" value="2"/>
</dbReference>
<dbReference type="PANTHER" id="PTHR12526">
    <property type="entry name" value="GLYCOSYLTRANSFERASE"/>
    <property type="match status" value="1"/>
</dbReference>
<keyword evidence="3" id="KW-0808">Transferase</keyword>
<dbReference type="STRING" id="1420583.V473_19525"/>
<dbReference type="PATRIC" id="fig|1420583.3.peg.3705"/>
<dbReference type="Pfam" id="PF00534">
    <property type="entry name" value="Glycos_transf_1"/>
    <property type="match status" value="1"/>
</dbReference>
<name>A0A0J8ADN6_9SPHN</name>
<keyword evidence="4" id="KW-1185">Reference proteome</keyword>
<organism evidence="3 4">
    <name type="scientific">Sphingobium cupriresistens LL01</name>
    <dbReference type="NCBI Taxonomy" id="1420583"/>
    <lineage>
        <taxon>Bacteria</taxon>
        <taxon>Pseudomonadati</taxon>
        <taxon>Pseudomonadota</taxon>
        <taxon>Alphaproteobacteria</taxon>
        <taxon>Sphingomonadales</taxon>
        <taxon>Sphingomonadaceae</taxon>
        <taxon>Sphingobium</taxon>
    </lineage>
</organism>
<accession>A0A0J8ADN6</accession>
<sequence length="364" mass="40679">MKIAQIAPLAESVPPKFYGGTERIVSYLTEELVRQGHDVTLFASGDSQTQAELVPITDMALRLNPAVSDTIPYHMMMLEQVRRRADEFDALHFHIDMLHLPMVQDFIGRTVTTLHGRLDLPDLPPFYRVFPDHSLVSISDHQRLPMPPVNWGGTIYHGLPADLLAPRLGPGDDYLAFLGRISPEKRPDRAIRIAARSGLQLKIAAKIDNVDRAYWESEIAPLVEHYPNVHYIGEINEQQKARFLGQASALLFPIDWPEPFGLVMIEAMACATPVIAFRCGSVPEVIEHGVSGFIVESEDEAVAAIAALPHLDRRRVRGAFDARFTAQRMATDYVALYHDLPGARTDAARLRRQRGEDAELQIVA</sequence>
<dbReference type="Proteomes" id="UP000052232">
    <property type="component" value="Unassembled WGS sequence"/>
</dbReference>
<dbReference type="InterPro" id="IPR028098">
    <property type="entry name" value="Glyco_trans_4-like_N"/>
</dbReference>
<dbReference type="EMBL" id="JACT01000005">
    <property type="protein sequence ID" value="KMS53175.1"/>
    <property type="molecule type" value="Genomic_DNA"/>
</dbReference>
<evidence type="ECO:0000313" key="3">
    <source>
        <dbReference type="EMBL" id="KMS53175.1"/>
    </source>
</evidence>